<evidence type="ECO:0000313" key="2">
    <source>
        <dbReference type="EMBL" id="RRT34092.1"/>
    </source>
</evidence>
<dbReference type="AlphaFoldDB" id="A0A426X3N3"/>
<evidence type="ECO:0000313" key="3">
    <source>
        <dbReference type="Proteomes" id="UP000287651"/>
    </source>
</evidence>
<feature type="region of interest" description="Disordered" evidence="1">
    <location>
        <begin position="1"/>
        <end position="22"/>
    </location>
</feature>
<reference evidence="2 3" key="1">
    <citation type="journal article" date="2014" name="Agronomy (Basel)">
        <title>A Draft Genome Sequence for Ensete ventricosum, the Drought-Tolerant Tree Against Hunger.</title>
        <authorList>
            <person name="Harrison J."/>
            <person name="Moore K.A."/>
            <person name="Paszkiewicz K."/>
            <person name="Jones T."/>
            <person name="Grant M."/>
            <person name="Ambacheew D."/>
            <person name="Muzemil S."/>
            <person name="Studholme D.J."/>
        </authorList>
    </citation>
    <scope>NUCLEOTIDE SEQUENCE [LARGE SCALE GENOMIC DNA]</scope>
</reference>
<sequence>MAHSCPSPLGSEKDPPKDLGQFGLIGRKRRDYVVYRPRGPLDRKAPTLTTRDKENLEFQPLLLEGATPTRNLVRVRCLRY</sequence>
<dbReference type="Proteomes" id="UP000287651">
    <property type="component" value="Unassembled WGS sequence"/>
</dbReference>
<accession>A0A426X3N3</accession>
<evidence type="ECO:0000256" key="1">
    <source>
        <dbReference type="SAM" id="MobiDB-lite"/>
    </source>
</evidence>
<comment type="caution">
    <text evidence="2">The sequence shown here is derived from an EMBL/GenBank/DDBJ whole genome shotgun (WGS) entry which is preliminary data.</text>
</comment>
<proteinExistence type="predicted"/>
<dbReference type="EMBL" id="AMZH03027588">
    <property type="protein sequence ID" value="RRT34092.1"/>
    <property type="molecule type" value="Genomic_DNA"/>
</dbReference>
<name>A0A426X3N3_ENSVE</name>
<organism evidence="2 3">
    <name type="scientific">Ensete ventricosum</name>
    <name type="common">Abyssinian banana</name>
    <name type="synonym">Musa ensete</name>
    <dbReference type="NCBI Taxonomy" id="4639"/>
    <lineage>
        <taxon>Eukaryota</taxon>
        <taxon>Viridiplantae</taxon>
        <taxon>Streptophyta</taxon>
        <taxon>Embryophyta</taxon>
        <taxon>Tracheophyta</taxon>
        <taxon>Spermatophyta</taxon>
        <taxon>Magnoliopsida</taxon>
        <taxon>Liliopsida</taxon>
        <taxon>Zingiberales</taxon>
        <taxon>Musaceae</taxon>
        <taxon>Ensete</taxon>
    </lineage>
</organism>
<gene>
    <name evidence="2" type="ORF">B296_00043470</name>
</gene>
<protein>
    <submittedName>
        <fullName evidence="2">Uncharacterized protein</fullName>
    </submittedName>
</protein>